<dbReference type="PANTHER" id="PTHR33505:SF4">
    <property type="entry name" value="PROTEIN PREY, MITOCHONDRIAL"/>
    <property type="match status" value="1"/>
</dbReference>
<gene>
    <name evidence="1" type="ORF">C484_20967</name>
</gene>
<dbReference type="PATRIC" id="fig|1230458.4.peg.4224"/>
<reference evidence="1 2" key="1">
    <citation type="journal article" date="2014" name="PLoS Genet.">
        <title>Phylogenetically driven sequencing of extremely halophilic archaea reveals strategies for static and dynamic osmo-response.</title>
        <authorList>
            <person name="Becker E.A."/>
            <person name="Seitzer P.M."/>
            <person name="Tritt A."/>
            <person name="Larsen D."/>
            <person name="Krusor M."/>
            <person name="Yao A.I."/>
            <person name="Wu D."/>
            <person name="Madern D."/>
            <person name="Eisen J.A."/>
            <person name="Darling A.E."/>
            <person name="Facciotti M.T."/>
        </authorList>
    </citation>
    <scope>NUCLEOTIDE SEQUENCE [LARGE SCALE GENOMIC DNA]</scope>
    <source>
        <strain evidence="1 2">DSM 12281</strain>
    </source>
</reference>
<evidence type="ECO:0000313" key="1">
    <source>
        <dbReference type="EMBL" id="ELY85075.1"/>
    </source>
</evidence>
<dbReference type="PANTHER" id="PTHR33505">
    <property type="entry name" value="ZGC:162634"/>
    <property type="match status" value="1"/>
</dbReference>
<keyword evidence="2" id="KW-1185">Reference proteome</keyword>
<dbReference type="Proteomes" id="UP000011648">
    <property type="component" value="Unassembled WGS sequence"/>
</dbReference>
<dbReference type="SUPFAM" id="SSF158997">
    <property type="entry name" value="Trm112p-like"/>
    <property type="match status" value="1"/>
</dbReference>
<comment type="caution">
    <text evidence="1">The sequence shown here is derived from an EMBL/GenBank/DDBJ whole genome shotgun (WGS) entry which is preliminary data.</text>
</comment>
<dbReference type="InterPro" id="IPR005651">
    <property type="entry name" value="Trm112-like"/>
</dbReference>
<dbReference type="Gene3D" id="2.20.25.10">
    <property type="match status" value="1"/>
</dbReference>
<sequence length="71" mass="7806">MKESLLDILRCPLDKHELELENTAYADTDGNTDAAEVVSGELVCTDCGERYPIDDGIPNLLPPDMREESPA</sequence>
<dbReference type="AlphaFoldDB" id="L9ZF64"/>
<protein>
    <recommendedName>
        <fullName evidence="3">Trm112p-like protein</fullName>
    </recommendedName>
</protein>
<proteinExistence type="predicted"/>
<evidence type="ECO:0008006" key="3">
    <source>
        <dbReference type="Google" id="ProtNLM"/>
    </source>
</evidence>
<dbReference type="OrthoDB" id="6467at2157"/>
<organism evidence="1 2">
    <name type="scientific">Natrialba taiwanensis DSM 12281</name>
    <dbReference type="NCBI Taxonomy" id="1230458"/>
    <lineage>
        <taxon>Archaea</taxon>
        <taxon>Methanobacteriati</taxon>
        <taxon>Methanobacteriota</taxon>
        <taxon>Stenosarchaea group</taxon>
        <taxon>Halobacteria</taxon>
        <taxon>Halobacteriales</taxon>
        <taxon>Natrialbaceae</taxon>
        <taxon>Natrialba</taxon>
    </lineage>
</organism>
<dbReference type="NCBIfam" id="NF038101">
    <property type="entry name" value="Trm112_arch"/>
    <property type="match status" value="1"/>
</dbReference>
<accession>L9ZF64</accession>
<dbReference type="EMBL" id="AOIL01000069">
    <property type="protein sequence ID" value="ELY85075.1"/>
    <property type="molecule type" value="Genomic_DNA"/>
</dbReference>
<dbReference type="Pfam" id="PF03966">
    <property type="entry name" value="Trm112p"/>
    <property type="match status" value="1"/>
</dbReference>
<name>L9ZF64_9EURY</name>
<dbReference type="STRING" id="1230458.C484_20967"/>
<dbReference type="RefSeq" id="WP_006827757.1">
    <property type="nucleotide sequence ID" value="NZ_AOIL01000069.1"/>
</dbReference>
<evidence type="ECO:0000313" key="2">
    <source>
        <dbReference type="Proteomes" id="UP000011648"/>
    </source>
</evidence>